<dbReference type="EMBL" id="JBJJXI010000166">
    <property type="protein sequence ID" value="KAL3384940.1"/>
    <property type="molecule type" value="Genomic_DNA"/>
</dbReference>
<dbReference type="AlphaFoldDB" id="A0ABD2VW43"/>
<evidence type="ECO:0000313" key="3">
    <source>
        <dbReference type="EMBL" id="KAL3384940.1"/>
    </source>
</evidence>
<evidence type="ECO:0000313" key="4">
    <source>
        <dbReference type="Proteomes" id="UP001627154"/>
    </source>
</evidence>
<protein>
    <submittedName>
        <fullName evidence="3">Uncharacterized protein</fullName>
    </submittedName>
</protein>
<feature type="region of interest" description="Disordered" evidence="2">
    <location>
        <begin position="209"/>
        <end position="231"/>
    </location>
</feature>
<organism evidence="3 4">
    <name type="scientific">Trichogramma kaykai</name>
    <dbReference type="NCBI Taxonomy" id="54128"/>
    <lineage>
        <taxon>Eukaryota</taxon>
        <taxon>Metazoa</taxon>
        <taxon>Ecdysozoa</taxon>
        <taxon>Arthropoda</taxon>
        <taxon>Hexapoda</taxon>
        <taxon>Insecta</taxon>
        <taxon>Pterygota</taxon>
        <taxon>Neoptera</taxon>
        <taxon>Endopterygota</taxon>
        <taxon>Hymenoptera</taxon>
        <taxon>Apocrita</taxon>
        <taxon>Proctotrupomorpha</taxon>
        <taxon>Chalcidoidea</taxon>
        <taxon>Trichogrammatidae</taxon>
        <taxon>Trichogramma</taxon>
    </lineage>
</organism>
<proteinExistence type="predicted"/>
<comment type="caution">
    <text evidence="3">The sequence shown here is derived from an EMBL/GenBank/DDBJ whole genome shotgun (WGS) entry which is preliminary data.</text>
</comment>
<evidence type="ECO:0000256" key="2">
    <source>
        <dbReference type="SAM" id="MobiDB-lite"/>
    </source>
</evidence>
<dbReference type="PANTHER" id="PTHR21844">
    <property type="entry name" value="AKT1 SUBSTRATE 1 PROTEIN"/>
    <property type="match status" value="1"/>
</dbReference>
<dbReference type="PANTHER" id="PTHR21844:SF2">
    <property type="entry name" value="PROLINE-RICH AKT1 SUBSTRATE 1"/>
    <property type="match status" value="1"/>
</dbReference>
<feature type="coiled-coil region" evidence="1">
    <location>
        <begin position="144"/>
        <end position="175"/>
    </location>
</feature>
<dbReference type="Pfam" id="PF15798">
    <property type="entry name" value="PRAS"/>
    <property type="match status" value="1"/>
</dbReference>
<keyword evidence="4" id="KW-1185">Reference proteome</keyword>
<dbReference type="InterPro" id="IPR026682">
    <property type="entry name" value="AKT1S1"/>
</dbReference>
<evidence type="ECO:0000256" key="1">
    <source>
        <dbReference type="SAM" id="Coils"/>
    </source>
</evidence>
<dbReference type="Proteomes" id="UP001627154">
    <property type="component" value="Unassembled WGS sequence"/>
</dbReference>
<keyword evidence="1" id="KW-0175">Coiled coil</keyword>
<accession>A0ABD2VW43</accession>
<sequence length="389" mass="44104">MYITCKCLNVSITTKTSELHHVNIDEMELNADVCDDSFFKNELVTTKELENVVKEQPGLVEIRHVGPWAIYRCYNCDMKTHAVHGEFGAAMVLMSSELITSEDEIKKLKASPNYSLAFRIVIKVTDDMFDPLETSTKFSVSQLSNNLRFALTGLEQQLEEAIQRQMRTIDKKIRDFTKEQYNILEEFRERVHKEHSVLTRIICDQHQNSRNSSNFATPPATAENISNKTAPKDDVDTTVVRLNSKNAARHQSSNKAVKEIHSLNGNNETKSNFDDEFLFELEGIDNMPIRPLQALEIESDAEDSATEVITLTRHHRSDHPAIAKSLPVTVPTFHAFGQRFDRHDDDEEQISVNSMDPSSIQASIKALAKSVHGDTVFGDLPRPRFSTQI</sequence>
<name>A0ABD2VW43_9HYME</name>
<gene>
    <name evidence="3" type="ORF">TKK_019341</name>
</gene>
<reference evidence="3 4" key="1">
    <citation type="journal article" date="2024" name="bioRxiv">
        <title>A reference genome for Trichogramma kaykai: A tiny desert-dwelling parasitoid wasp with competing sex-ratio distorters.</title>
        <authorList>
            <person name="Culotta J."/>
            <person name="Lindsey A.R."/>
        </authorList>
    </citation>
    <scope>NUCLEOTIDE SEQUENCE [LARGE SCALE GENOMIC DNA]</scope>
    <source>
        <strain evidence="3 4">KSX58</strain>
    </source>
</reference>